<keyword evidence="2" id="KW-1003">Cell membrane</keyword>
<dbReference type="Gene3D" id="1.20.1070.10">
    <property type="entry name" value="Rhodopsin 7-helix transmembrane proteins"/>
    <property type="match status" value="1"/>
</dbReference>
<keyword evidence="12" id="KW-1185">Reference proteome</keyword>
<dbReference type="InterPro" id="IPR017452">
    <property type="entry name" value="GPCR_Rhodpsn_7TM"/>
</dbReference>
<evidence type="ECO:0000256" key="5">
    <source>
        <dbReference type="ARBA" id="ARBA00023040"/>
    </source>
</evidence>
<evidence type="ECO:0000256" key="9">
    <source>
        <dbReference type="SAM" id="Phobius"/>
    </source>
</evidence>
<feature type="transmembrane region" description="Helical" evidence="9">
    <location>
        <begin position="73"/>
        <end position="95"/>
    </location>
</feature>
<dbReference type="SUPFAM" id="SSF81321">
    <property type="entry name" value="Family A G protein-coupled receptor-like"/>
    <property type="match status" value="1"/>
</dbReference>
<evidence type="ECO:0000256" key="2">
    <source>
        <dbReference type="ARBA" id="ARBA00022475"/>
    </source>
</evidence>
<reference evidence="11 12" key="1">
    <citation type="submission" date="2022-05" db="EMBL/GenBank/DDBJ databases">
        <authorList>
            <consortium name="Genoscope - CEA"/>
            <person name="William W."/>
        </authorList>
    </citation>
    <scope>NUCLEOTIDE SEQUENCE [LARGE SCALE GENOMIC DNA]</scope>
</reference>
<evidence type="ECO:0000256" key="4">
    <source>
        <dbReference type="ARBA" id="ARBA00022989"/>
    </source>
</evidence>
<evidence type="ECO:0000256" key="7">
    <source>
        <dbReference type="ARBA" id="ARBA00023170"/>
    </source>
</evidence>
<evidence type="ECO:0000256" key="3">
    <source>
        <dbReference type="ARBA" id="ARBA00022692"/>
    </source>
</evidence>
<gene>
    <name evidence="11" type="ORF">PLOB_00004074</name>
</gene>
<feature type="transmembrane region" description="Helical" evidence="9">
    <location>
        <begin position="34"/>
        <end position="52"/>
    </location>
</feature>
<dbReference type="PANTHER" id="PTHR24249">
    <property type="entry name" value="HISTAMINE RECEPTOR-RELATED G-PROTEIN COUPLED RECEPTOR"/>
    <property type="match status" value="1"/>
</dbReference>
<dbReference type="InterPro" id="IPR000276">
    <property type="entry name" value="GPCR_Rhodpsn"/>
</dbReference>
<evidence type="ECO:0000256" key="8">
    <source>
        <dbReference type="ARBA" id="ARBA00023224"/>
    </source>
</evidence>
<keyword evidence="6 9" id="KW-0472">Membrane</keyword>
<dbReference type="PROSITE" id="PS00237">
    <property type="entry name" value="G_PROTEIN_RECEP_F1_1"/>
    <property type="match status" value="1"/>
</dbReference>
<sequence length="107" mass="12418">MSLAITDFCFCLTYFPTFFTCEFYLPCDRELRQILAAYFAFASLTNLCVMTVDRYVAMVMPFKYVSIMTSRCIVSMVILSWLFPAVLYFLIAVILKQLASEDTFITF</sequence>
<evidence type="ECO:0000259" key="10">
    <source>
        <dbReference type="PROSITE" id="PS50262"/>
    </source>
</evidence>
<name>A0ABN8QAV6_9CNID</name>
<evidence type="ECO:0000313" key="12">
    <source>
        <dbReference type="Proteomes" id="UP001159405"/>
    </source>
</evidence>
<dbReference type="EMBL" id="CALNXK010000117">
    <property type="protein sequence ID" value="CAH3160739.1"/>
    <property type="molecule type" value="Genomic_DNA"/>
</dbReference>
<keyword evidence="4 9" id="KW-1133">Transmembrane helix</keyword>
<dbReference type="Proteomes" id="UP001159405">
    <property type="component" value="Unassembled WGS sequence"/>
</dbReference>
<keyword evidence="8" id="KW-0807">Transducer</keyword>
<proteinExistence type="predicted"/>
<feature type="domain" description="G-protein coupled receptors family 1 profile" evidence="10">
    <location>
        <begin position="1"/>
        <end position="107"/>
    </location>
</feature>
<keyword evidence="3 9" id="KW-0812">Transmembrane</keyword>
<protein>
    <recommendedName>
        <fullName evidence="10">G-protein coupled receptors family 1 profile domain-containing protein</fullName>
    </recommendedName>
</protein>
<comment type="subcellular location">
    <subcellularLocation>
        <location evidence="1">Cell membrane</location>
        <topology evidence="1">Multi-pass membrane protein</topology>
    </subcellularLocation>
</comment>
<evidence type="ECO:0000313" key="11">
    <source>
        <dbReference type="EMBL" id="CAH3160739.1"/>
    </source>
</evidence>
<evidence type="ECO:0000256" key="6">
    <source>
        <dbReference type="ARBA" id="ARBA00023136"/>
    </source>
</evidence>
<keyword evidence="5" id="KW-0297">G-protein coupled receptor</keyword>
<dbReference type="InterPro" id="IPR050569">
    <property type="entry name" value="TAAR"/>
</dbReference>
<dbReference type="PANTHER" id="PTHR24249:SF372">
    <property type="entry name" value="G-PROTEIN COUPLED RECEPTORS FAMILY 1 PROFILE DOMAIN-CONTAINING PROTEIN"/>
    <property type="match status" value="1"/>
</dbReference>
<organism evidence="11 12">
    <name type="scientific">Porites lobata</name>
    <dbReference type="NCBI Taxonomy" id="104759"/>
    <lineage>
        <taxon>Eukaryota</taxon>
        <taxon>Metazoa</taxon>
        <taxon>Cnidaria</taxon>
        <taxon>Anthozoa</taxon>
        <taxon>Hexacorallia</taxon>
        <taxon>Scleractinia</taxon>
        <taxon>Fungiina</taxon>
        <taxon>Poritidae</taxon>
        <taxon>Porites</taxon>
    </lineage>
</organism>
<comment type="caution">
    <text evidence="11">The sequence shown here is derived from an EMBL/GenBank/DDBJ whole genome shotgun (WGS) entry which is preliminary data.</text>
</comment>
<accession>A0ABN8QAV6</accession>
<keyword evidence="7" id="KW-0675">Receptor</keyword>
<evidence type="ECO:0000256" key="1">
    <source>
        <dbReference type="ARBA" id="ARBA00004651"/>
    </source>
</evidence>
<dbReference type="PROSITE" id="PS50262">
    <property type="entry name" value="G_PROTEIN_RECEP_F1_2"/>
    <property type="match status" value="1"/>
</dbReference>
<dbReference type="Pfam" id="PF00001">
    <property type="entry name" value="7tm_1"/>
    <property type="match status" value="1"/>
</dbReference>